<reference evidence="4 5" key="2">
    <citation type="submission" date="2019-09" db="EMBL/GenBank/DDBJ databases">
        <authorList>
            <person name="Jin C."/>
        </authorList>
    </citation>
    <scope>NUCLEOTIDE SEQUENCE [LARGE SCALE GENOMIC DNA]</scope>
    <source>
        <strain evidence="4 5">BN140078</strain>
    </source>
</reference>
<feature type="compositionally biased region" description="Basic and acidic residues" evidence="2">
    <location>
        <begin position="928"/>
        <end position="945"/>
    </location>
</feature>
<dbReference type="InterPro" id="IPR044927">
    <property type="entry name" value="Endonuclea_NS_2"/>
</dbReference>
<keyword evidence="5" id="KW-1185">Reference proteome</keyword>
<evidence type="ECO:0000256" key="1">
    <source>
        <dbReference type="SAM" id="Coils"/>
    </source>
</evidence>
<dbReference type="InterPro" id="IPR033489">
    <property type="entry name" value="RBBP6"/>
</dbReference>
<dbReference type="GO" id="GO:0006511">
    <property type="term" value="P:ubiquitin-dependent protein catabolic process"/>
    <property type="evidence" value="ECO:0007669"/>
    <property type="project" value="TreeGrafter"/>
</dbReference>
<dbReference type="AlphaFoldDB" id="A0A5B2VM71"/>
<dbReference type="EMBL" id="VUOC01000004">
    <property type="protein sequence ID" value="KAA2240035.1"/>
    <property type="molecule type" value="Genomic_DNA"/>
</dbReference>
<feature type="compositionally biased region" description="Basic and acidic residues" evidence="2">
    <location>
        <begin position="886"/>
        <end position="920"/>
    </location>
</feature>
<dbReference type="GO" id="GO:0006397">
    <property type="term" value="P:mRNA processing"/>
    <property type="evidence" value="ECO:0007669"/>
    <property type="project" value="InterPro"/>
</dbReference>
<feature type="region of interest" description="Disordered" evidence="2">
    <location>
        <begin position="833"/>
        <end position="963"/>
    </location>
</feature>
<feature type="compositionally biased region" description="Basic and acidic residues" evidence="2">
    <location>
        <begin position="849"/>
        <end position="858"/>
    </location>
</feature>
<feature type="coiled-coil region" evidence="1">
    <location>
        <begin position="519"/>
        <end position="574"/>
    </location>
</feature>
<feature type="region of interest" description="Disordered" evidence="2">
    <location>
        <begin position="34"/>
        <end position="55"/>
    </location>
</feature>
<sequence>MIGRLIKKGVYSGVRSHPSKPYEAMPNEYQPPMPGHITNTATASPTRPGGAAFPAVDPLQQKKEPQALMPAQLSAQQKQVSGAPPVTPPRFVLPAASATIAQPVDHGRFTLGSGPAGRPPLQAKAPAVTGTPVVQRALHTKESVFIDQLKHQLVAGIYNFNGPKYDDHTEFLNALKTAGLIDIGNLLNETYKDLKYGGKAQTQKTQAQFYSDEKDKGFKLVTMDAVRKHGLLIDGLSLAESSATWDDYRPRLDNTKKKNESQASLTVEGVGGGPGAGASTKIKWDEIDTTAKEGKKMTALVLGPDHPLGSPPGDDGKIQSSNLTKKTGKAYIGGHLLNDHLGGPGTDRRNITALPKDVNTEQSDKIEEEVKKRVNGNGEVVFYQVQVTYGNDVPLNVPYAKNLYSAFGTYRQGTDFSDPKFTNFGSIPKADLEDFYEHHLPIESPSDYAKQTGTGYKLTDDKTYTSGKKRAPAFNNTNLTAATGKKAVFSINKENDLLLKDAKQVKLEFISFAIYSLPIAAMREKIQTLEVDVKDKEEQRLKDEEALKEMEEQAQEHEGLVKEQSAEIGRLQKDAEWRDRLLNEGATEIGRLEKEAEQRNEFMQQLRDSLSEIFEKVLEEKEQQPDINTAGNKELLDKVKELRSALTSQKEELLASREELKRVKVELQQVKEKLERTKEKLRIARAERDKYHQQSSHRAKGQGALYSLLRDDPEYRDYAPPSPSSKNPWEEGSQIGNIIYDEISTLKSENAFLLGKTAALDQQQMAGKLGQAHGYGGFIPPENVELLLLKQLFSQYDWKTYSDDFVNGFKQGMVKLIESYISGFQQGRRNKSLEMQFEQQQQQWPPQDNRFEREDRNRIERRRSPSPRRRSNQDTGFRPFRNESSSNRDKFYHPRDRYTDERRRPRERSPQRDRSRSPERNRRRSRSRDRIFRNDRRERSRERDNQSSSKKRQRSPSTERRRY</sequence>
<evidence type="ECO:0000256" key="2">
    <source>
        <dbReference type="SAM" id="MobiDB-lite"/>
    </source>
</evidence>
<accession>A0A5B2VM71</accession>
<feature type="coiled-coil region" evidence="1">
    <location>
        <begin position="603"/>
        <end position="694"/>
    </location>
</feature>
<name>A0A5B2VM71_9BACT</name>
<evidence type="ECO:0000313" key="4">
    <source>
        <dbReference type="EMBL" id="KAA2240035.1"/>
    </source>
</evidence>
<reference evidence="4 5" key="1">
    <citation type="submission" date="2019-09" db="EMBL/GenBank/DDBJ databases">
        <title>Chitinophaga ginsengihumi sp. nov., isolated from soil of ginseng rhizosphere.</title>
        <authorList>
            <person name="Lee J."/>
        </authorList>
    </citation>
    <scope>NUCLEOTIDE SEQUENCE [LARGE SCALE GENOMIC DNA]</scope>
    <source>
        <strain evidence="4 5">BN140078</strain>
    </source>
</reference>
<dbReference type="GO" id="GO:0061630">
    <property type="term" value="F:ubiquitin protein ligase activity"/>
    <property type="evidence" value="ECO:0007669"/>
    <property type="project" value="InterPro"/>
</dbReference>
<dbReference type="GO" id="GO:0016567">
    <property type="term" value="P:protein ubiquitination"/>
    <property type="evidence" value="ECO:0007669"/>
    <property type="project" value="InterPro"/>
</dbReference>
<evidence type="ECO:0000259" key="3">
    <source>
        <dbReference type="Pfam" id="PF13930"/>
    </source>
</evidence>
<feature type="domain" description="Type VII secretion system protein EssD-like" evidence="3">
    <location>
        <begin position="324"/>
        <end position="392"/>
    </location>
</feature>
<keyword evidence="1" id="KW-0175">Coiled coil</keyword>
<organism evidence="4 5">
    <name type="scientific">Chitinophaga agrisoli</name>
    <dbReference type="NCBI Taxonomy" id="2607653"/>
    <lineage>
        <taxon>Bacteria</taxon>
        <taxon>Pseudomonadati</taxon>
        <taxon>Bacteroidota</taxon>
        <taxon>Chitinophagia</taxon>
        <taxon>Chitinophagales</taxon>
        <taxon>Chitinophagaceae</taxon>
        <taxon>Chitinophaga</taxon>
    </lineage>
</organism>
<gene>
    <name evidence="4" type="ORF">F0L74_28060</name>
</gene>
<evidence type="ECO:0000313" key="5">
    <source>
        <dbReference type="Proteomes" id="UP000324611"/>
    </source>
</evidence>
<dbReference type="InterPro" id="IPR044929">
    <property type="entry name" value="DNA/RNA_non-sp_Endonuclease_sf"/>
</dbReference>
<dbReference type="Pfam" id="PF13930">
    <property type="entry name" value="Endonuclea_NS_2"/>
    <property type="match status" value="1"/>
</dbReference>
<dbReference type="PANTHER" id="PTHR15439:SF0">
    <property type="entry name" value="CELL DIVISION CYCLE AND APOPTOSIS REGULATOR PROTEIN 1-RELATED"/>
    <property type="match status" value="1"/>
</dbReference>
<feature type="compositionally biased region" description="Basic residues" evidence="2">
    <location>
        <begin position="859"/>
        <end position="870"/>
    </location>
</feature>
<proteinExistence type="predicted"/>
<protein>
    <recommendedName>
        <fullName evidence="3">Type VII secretion system protein EssD-like domain-containing protein</fullName>
    </recommendedName>
</protein>
<dbReference type="Gene3D" id="3.40.570.10">
    <property type="entry name" value="Extracellular Endonuclease, subunit A"/>
    <property type="match status" value="1"/>
</dbReference>
<dbReference type="PANTHER" id="PTHR15439">
    <property type="entry name" value="RETINOBLASTOMA-BINDING PROTEIN 6"/>
    <property type="match status" value="1"/>
</dbReference>
<comment type="caution">
    <text evidence="4">The sequence shown here is derived from an EMBL/GenBank/DDBJ whole genome shotgun (WGS) entry which is preliminary data.</text>
</comment>
<dbReference type="Proteomes" id="UP000324611">
    <property type="component" value="Unassembled WGS sequence"/>
</dbReference>
<feature type="compositionally biased region" description="Low complexity" evidence="2">
    <location>
        <begin position="839"/>
        <end position="848"/>
    </location>
</feature>